<dbReference type="AlphaFoldDB" id="A0A558AI10"/>
<sequence length="445" mass="50905">MSGFRFVPPPGWPQPAPGWAPPAGWQPPPSWPPAPPSWQFWVADAPTGDGRQDTAEGPVDVPAAEPDIDDTSREGDRQEVSTASAQQELRRIQLQIDEARQELVELNDAILLQQVGIYEYHHPLESAEQYKEALAEVRQAIKDFVKRNAAILAAERFAYNNSLAQGRKMTADLSKLMLRAYNAEADNCVRSVRAGTVASAKQRLDRSVESIARLGKMMEMRVAPDYHLLRLREIELTGDYQIKVQEEREAVRAERERLREERRAEAELQAERERLDKERTHYNNVLAKLDQQDKQEQADELRRRLAAIDDAIMKNDYRIANIRAGYVYVISNIGAFGENVVKIGMTRRLEPRDRIVELGDASVPFPFDTHLLHFSEDAVALENELHKTFADRRLNRVNLRREFFFITPQEIRAALAEKLGNLLEFTDTPEASQYFQSRSAWPDHN</sequence>
<feature type="coiled-coil region" evidence="1">
    <location>
        <begin position="241"/>
        <end position="311"/>
    </location>
</feature>
<keyword evidence="1" id="KW-0175">Coiled coil</keyword>
<comment type="caution">
    <text evidence="4">The sequence shown here is derived from an EMBL/GenBank/DDBJ whole genome shotgun (WGS) entry which is preliminary data.</text>
</comment>
<feature type="region of interest" description="Disordered" evidence="2">
    <location>
        <begin position="1"/>
        <end position="85"/>
    </location>
</feature>
<dbReference type="SMART" id="SM00974">
    <property type="entry name" value="T5orf172"/>
    <property type="match status" value="1"/>
</dbReference>
<proteinExistence type="predicted"/>
<dbReference type="EMBL" id="VJZA01000009">
    <property type="protein sequence ID" value="TVT23913.1"/>
    <property type="molecule type" value="Genomic_DNA"/>
</dbReference>
<dbReference type="Proteomes" id="UP000318578">
    <property type="component" value="Unassembled WGS sequence"/>
</dbReference>
<evidence type="ECO:0000313" key="5">
    <source>
        <dbReference type="Proteomes" id="UP000318578"/>
    </source>
</evidence>
<evidence type="ECO:0000256" key="1">
    <source>
        <dbReference type="SAM" id="Coils"/>
    </source>
</evidence>
<evidence type="ECO:0000256" key="2">
    <source>
        <dbReference type="SAM" id="MobiDB-lite"/>
    </source>
</evidence>
<dbReference type="OrthoDB" id="9811665at2"/>
<feature type="compositionally biased region" description="Pro residues" evidence="2">
    <location>
        <begin position="7"/>
        <end position="36"/>
    </location>
</feature>
<protein>
    <submittedName>
        <fullName evidence="4">DUF4041 domain-containing protein</fullName>
    </submittedName>
</protein>
<dbReference type="Pfam" id="PF13250">
    <property type="entry name" value="SNIPE"/>
    <property type="match status" value="1"/>
</dbReference>
<evidence type="ECO:0000313" key="4">
    <source>
        <dbReference type="EMBL" id="TVT23913.1"/>
    </source>
</evidence>
<keyword evidence="5" id="KW-1185">Reference proteome</keyword>
<dbReference type="InterPro" id="IPR018306">
    <property type="entry name" value="Phage_T5_Orf172_DNA-bd"/>
</dbReference>
<organism evidence="4 5">
    <name type="scientific">Amycolatopsis acidiphila</name>
    <dbReference type="NCBI Taxonomy" id="715473"/>
    <lineage>
        <taxon>Bacteria</taxon>
        <taxon>Bacillati</taxon>
        <taxon>Actinomycetota</taxon>
        <taxon>Actinomycetes</taxon>
        <taxon>Pseudonocardiales</taxon>
        <taxon>Pseudonocardiaceae</taxon>
        <taxon>Amycolatopsis</taxon>
    </lineage>
</organism>
<dbReference type="RefSeq" id="WP_144636346.1">
    <property type="nucleotide sequence ID" value="NZ_BNAX01000017.1"/>
</dbReference>
<gene>
    <name evidence="4" type="ORF">FNH06_08640</name>
</gene>
<evidence type="ECO:0000259" key="3">
    <source>
        <dbReference type="SMART" id="SM00974"/>
    </source>
</evidence>
<dbReference type="Pfam" id="PF13455">
    <property type="entry name" value="MUG113"/>
    <property type="match status" value="1"/>
</dbReference>
<feature type="compositionally biased region" description="Basic and acidic residues" evidence="2">
    <location>
        <begin position="70"/>
        <end position="79"/>
    </location>
</feature>
<name>A0A558AI10_9PSEU</name>
<feature type="domain" description="Bacteriophage T5 Orf172 DNA-binding" evidence="3">
    <location>
        <begin position="335"/>
        <end position="418"/>
    </location>
</feature>
<accession>A0A558AI10</accession>
<dbReference type="InterPro" id="IPR025280">
    <property type="entry name" value="SNIPE"/>
</dbReference>
<reference evidence="4 5" key="1">
    <citation type="submission" date="2019-07" db="EMBL/GenBank/DDBJ databases">
        <title>New species of Amycolatopsis and Streptomyces.</title>
        <authorList>
            <person name="Duangmal K."/>
            <person name="Teo W.F.A."/>
            <person name="Lipun K."/>
        </authorList>
    </citation>
    <scope>NUCLEOTIDE SEQUENCE [LARGE SCALE GENOMIC DNA]</scope>
    <source>
        <strain evidence="4 5">JCM 30562</strain>
    </source>
</reference>